<accession>A0A940IHQ8</accession>
<dbReference type="Gene3D" id="3.30.565.10">
    <property type="entry name" value="Histidine kinase-like ATPase, C-terminal domain"/>
    <property type="match status" value="1"/>
</dbReference>
<dbReference type="InterPro" id="IPR018060">
    <property type="entry name" value="HTH_AraC"/>
</dbReference>
<dbReference type="CDD" id="cd00082">
    <property type="entry name" value="HisKA"/>
    <property type="match status" value="1"/>
</dbReference>
<dbReference type="EMBL" id="JADILV010000041">
    <property type="protein sequence ID" value="MBO8483712.1"/>
    <property type="molecule type" value="Genomic_DNA"/>
</dbReference>
<dbReference type="Pfam" id="PF12833">
    <property type="entry name" value="HTH_18"/>
    <property type="match status" value="1"/>
</dbReference>
<dbReference type="SUPFAM" id="SSF63829">
    <property type="entry name" value="Calcium-dependent phosphotriesterase"/>
    <property type="match status" value="1"/>
</dbReference>
<dbReference type="InterPro" id="IPR013783">
    <property type="entry name" value="Ig-like_fold"/>
</dbReference>
<dbReference type="Pfam" id="PF07494">
    <property type="entry name" value="Reg_prop"/>
    <property type="match status" value="2"/>
</dbReference>
<dbReference type="SUPFAM" id="SSF52172">
    <property type="entry name" value="CheY-like"/>
    <property type="match status" value="1"/>
</dbReference>
<comment type="caution">
    <text evidence="7">Lacks conserved residue(s) required for the propagation of feature annotation.</text>
</comment>
<dbReference type="GO" id="GO:0003700">
    <property type="term" value="F:DNA-binding transcription factor activity"/>
    <property type="evidence" value="ECO:0007669"/>
    <property type="project" value="InterPro"/>
</dbReference>
<dbReference type="SUPFAM" id="SSF46689">
    <property type="entry name" value="Homeodomain-like"/>
    <property type="match status" value="1"/>
</dbReference>
<feature type="signal peptide" evidence="8">
    <location>
        <begin position="1"/>
        <end position="21"/>
    </location>
</feature>
<dbReference type="GO" id="GO:0000155">
    <property type="term" value="F:phosphorelay sensor kinase activity"/>
    <property type="evidence" value="ECO:0007669"/>
    <property type="project" value="InterPro"/>
</dbReference>
<evidence type="ECO:0000313" key="13">
    <source>
        <dbReference type="Proteomes" id="UP000725002"/>
    </source>
</evidence>
<dbReference type="PROSITE" id="PS00041">
    <property type="entry name" value="HTH_ARAC_FAMILY_1"/>
    <property type="match status" value="1"/>
</dbReference>
<dbReference type="SUPFAM" id="SSF55874">
    <property type="entry name" value="ATPase domain of HSP90 chaperone/DNA topoisomerase II/histidine kinase"/>
    <property type="match status" value="1"/>
</dbReference>
<dbReference type="InterPro" id="IPR005467">
    <property type="entry name" value="His_kinase_dom"/>
</dbReference>
<dbReference type="PROSITE" id="PS50110">
    <property type="entry name" value="RESPONSE_REGULATORY"/>
    <property type="match status" value="1"/>
</dbReference>
<dbReference type="PROSITE" id="PS50109">
    <property type="entry name" value="HIS_KIN"/>
    <property type="match status" value="1"/>
</dbReference>
<evidence type="ECO:0000259" key="10">
    <source>
        <dbReference type="PROSITE" id="PS50109"/>
    </source>
</evidence>
<dbReference type="InterPro" id="IPR011006">
    <property type="entry name" value="CheY-like_superfamily"/>
</dbReference>
<dbReference type="InterPro" id="IPR036890">
    <property type="entry name" value="HATPase_C_sf"/>
</dbReference>
<feature type="domain" description="Response regulatory" evidence="11">
    <location>
        <begin position="1090"/>
        <end position="1205"/>
    </location>
</feature>
<evidence type="ECO:0000256" key="6">
    <source>
        <dbReference type="ARBA" id="ARBA00023163"/>
    </source>
</evidence>
<keyword evidence="5" id="KW-0238">DNA-binding</keyword>
<evidence type="ECO:0000256" key="1">
    <source>
        <dbReference type="ARBA" id="ARBA00000085"/>
    </source>
</evidence>
<dbReference type="GO" id="GO:0043565">
    <property type="term" value="F:sequence-specific DNA binding"/>
    <property type="evidence" value="ECO:0007669"/>
    <property type="project" value="InterPro"/>
</dbReference>
<dbReference type="Gene3D" id="1.10.10.60">
    <property type="entry name" value="Homeodomain-like"/>
    <property type="match status" value="1"/>
</dbReference>
<evidence type="ECO:0000259" key="9">
    <source>
        <dbReference type="PROSITE" id="PS01124"/>
    </source>
</evidence>
<dbReference type="InterPro" id="IPR003661">
    <property type="entry name" value="HisK_dim/P_dom"/>
</dbReference>
<dbReference type="PANTHER" id="PTHR43547:SF2">
    <property type="entry name" value="HYBRID SIGNAL TRANSDUCTION HISTIDINE KINASE C"/>
    <property type="match status" value="1"/>
</dbReference>
<dbReference type="Proteomes" id="UP000725002">
    <property type="component" value="Unassembled WGS sequence"/>
</dbReference>
<dbReference type="InterPro" id="IPR009057">
    <property type="entry name" value="Homeodomain-like_sf"/>
</dbReference>
<gene>
    <name evidence="12" type="ORF">IAB75_06320</name>
</gene>
<dbReference type="InterPro" id="IPR011110">
    <property type="entry name" value="Reg_prop"/>
</dbReference>
<evidence type="ECO:0000256" key="8">
    <source>
        <dbReference type="SAM" id="SignalP"/>
    </source>
</evidence>
<dbReference type="SMART" id="SM00342">
    <property type="entry name" value="HTH_ARAC"/>
    <property type="match status" value="1"/>
</dbReference>
<proteinExistence type="predicted"/>
<feature type="domain" description="HTH araC/xylS-type" evidence="9">
    <location>
        <begin position="1239"/>
        <end position="1338"/>
    </location>
</feature>
<sequence>MRTHIAVLLLFQLLLCTGAKADNIRRISSREGISNNSVLSLAQGHDGYIWFGTCDGLDLWDGEKAVSYPSEDGGMLSLSGNLIEEIISTKDSLFWVRTNYGFDLFGPEGVRARHEEFQGIYFAAARNSYETFVFAPGDELYGYRPSTRDFVKTAWPGDFTFNDILDISIPDENVAWIFCRSGIYYAGISFPHDGDAAKMDRAGKAAGSIPLVSAFRKDGGAYVIDTGGTLYFFNTDNGQLTTVADLKADISRYGPVSDIVKYSDGYMVSFLYNGVTRLTRSPDSNGSMYRKTRLDIDCGVFSLLRDRRQDIVWIGTDGQGVMMYASNPTTFMSYTFDRLPYSLSKPVRAFLADSKGTLWIGTKGEGILRIPKFTNGGRITASGARHITTANSALSDESVYAFAESRSGVIWIGSEGKGIDYYSYKSGKIHALGGNIPEDLRYVHGFCEDGSTLWVATVGRGVYRLEIGNGPDGPYVKEGRHLDFGEEMRNMDMFFCVYKDSDGSLLFGNRGGGLAVYDPVKESARVLKFNNGRSDIANDVWTICRNVKGDLWLGTSYGLIKVSIEDGSVEETSIKKSVHGILEGKYGELWISTNKGLIKYIPANDKSIVYGYSYGVNTIEYSDGAYFSDSTDSLLFFGGTNGFVTVDSRQDTGNAIFPDLILRKVRISGPEGSGDRTLSWGRTLTVKAQERLHEIDVDALDYIDGNNYQFYYMLKGFDRTWYSTSKTIRLPDLSPGKYTLLVKYYNPVVGYSSPESGLEIRIKPRWYASTMARVLYVLLSIYMLYFVADQYRKYKNRKYLEQQEKMEARRKEELFDSTVQLFENIAHELTMPVTMISGPCQQILEYEKSDSFIRQHGEKILQHSGKLLGMLRMFQNFSESSDSEQGYVQMFNVSDMAEEIAGTFMHHAEDRKISFTRSIPENIVWNTAYREVSTIIEMLLTNAFINVEKNGKVDFRIWTEGNMLKISISNNGKEDDAAEIAGILEKIDAREYPLNGKLPGLSFNNEMRLVVCRNIAAKLGGTLTLGYTEGSLGLTLALPAMEIQENRSMAENAVEKYSGYANMHEGNRIDNAEMYKEQLLDFDVDQERATMYITGTDHEIMNFVAELFTSRYNIRMFNDCNAALLATHNTQPDIMIFEYLTRRDDVLDTIKAVKEDKVTSNIPILLLSGERHTDDKVKAIESGVDIYIGLPLDIKYLRASVEQLINKLKTLQDYYQSSISSYQFTYGKMLHREDKEFIDRMLKIISENISDSTVTTAFIAEEMGVSVRTLYNRLEGLINVTPNNIIKEFRLAYAEQLLSTTKLTIDEIIFKSGYANRGTFFKNFSAKYGCTPKAYREKLNNI</sequence>
<dbReference type="CDD" id="cd00156">
    <property type="entry name" value="REC"/>
    <property type="match status" value="1"/>
</dbReference>
<evidence type="ECO:0000313" key="12">
    <source>
        <dbReference type="EMBL" id="MBO8483712.1"/>
    </source>
</evidence>
<organism evidence="12 13">
    <name type="scientific">Candidatus Cryptobacteroides avicola</name>
    <dbReference type="NCBI Taxonomy" id="2840757"/>
    <lineage>
        <taxon>Bacteria</taxon>
        <taxon>Pseudomonadati</taxon>
        <taxon>Bacteroidota</taxon>
        <taxon>Bacteroidia</taxon>
        <taxon>Bacteroidales</taxon>
        <taxon>Candidatus Cryptobacteroides</taxon>
    </lineage>
</organism>
<dbReference type="PANTHER" id="PTHR43547">
    <property type="entry name" value="TWO-COMPONENT HISTIDINE KINASE"/>
    <property type="match status" value="1"/>
</dbReference>
<name>A0A940IHQ8_9BACT</name>
<evidence type="ECO:0000256" key="5">
    <source>
        <dbReference type="ARBA" id="ARBA00023125"/>
    </source>
</evidence>
<keyword evidence="6" id="KW-0804">Transcription</keyword>
<protein>
    <recommendedName>
        <fullName evidence="2">histidine kinase</fullName>
        <ecNumber evidence="2">2.7.13.3</ecNumber>
    </recommendedName>
</protein>
<dbReference type="InterPro" id="IPR011123">
    <property type="entry name" value="Y_Y_Y"/>
</dbReference>
<dbReference type="Gene3D" id="1.10.287.130">
    <property type="match status" value="1"/>
</dbReference>
<dbReference type="PROSITE" id="PS01124">
    <property type="entry name" value="HTH_ARAC_FAMILY_2"/>
    <property type="match status" value="1"/>
</dbReference>
<dbReference type="SUPFAM" id="SSF47384">
    <property type="entry name" value="Homodimeric domain of signal transducing histidine kinase"/>
    <property type="match status" value="1"/>
</dbReference>
<comment type="caution">
    <text evidence="12">The sequence shown here is derived from an EMBL/GenBank/DDBJ whole genome shotgun (WGS) entry which is preliminary data.</text>
</comment>
<keyword evidence="4" id="KW-0805">Transcription regulation</keyword>
<evidence type="ECO:0000256" key="7">
    <source>
        <dbReference type="PROSITE-ProRule" id="PRU00169"/>
    </source>
</evidence>
<evidence type="ECO:0000259" key="11">
    <source>
        <dbReference type="PROSITE" id="PS50110"/>
    </source>
</evidence>
<dbReference type="Gene3D" id="3.40.50.2300">
    <property type="match status" value="1"/>
</dbReference>
<feature type="domain" description="Histidine kinase" evidence="10">
    <location>
        <begin position="824"/>
        <end position="1042"/>
    </location>
</feature>
<dbReference type="InterPro" id="IPR036097">
    <property type="entry name" value="HisK_dim/P_sf"/>
</dbReference>
<dbReference type="InterPro" id="IPR015943">
    <property type="entry name" value="WD40/YVTN_repeat-like_dom_sf"/>
</dbReference>
<reference evidence="12" key="1">
    <citation type="submission" date="2020-10" db="EMBL/GenBank/DDBJ databases">
        <authorList>
            <person name="Gilroy R."/>
        </authorList>
    </citation>
    <scope>NUCLEOTIDE SEQUENCE</scope>
    <source>
        <strain evidence="12">G3-8215</strain>
    </source>
</reference>
<dbReference type="InterPro" id="IPR018062">
    <property type="entry name" value="HTH_AraC-typ_CS"/>
</dbReference>
<evidence type="ECO:0000256" key="4">
    <source>
        <dbReference type="ARBA" id="ARBA00023015"/>
    </source>
</evidence>
<feature type="chain" id="PRO_5037612320" description="histidine kinase" evidence="8">
    <location>
        <begin position="22"/>
        <end position="1342"/>
    </location>
</feature>
<dbReference type="InterPro" id="IPR001789">
    <property type="entry name" value="Sig_transdc_resp-reg_receiver"/>
</dbReference>
<dbReference type="EC" id="2.7.13.3" evidence="2"/>
<evidence type="ECO:0000256" key="3">
    <source>
        <dbReference type="ARBA" id="ARBA00022553"/>
    </source>
</evidence>
<reference evidence="12" key="2">
    <citation type="journal article" date="2021" name="PeerJ">
        <title>Extensive microbial diversity within the chicken gut microbiome revealed by metagenomics and culture.</title>
        <authorList>
            <person name="Gilroy R."/>
            <person name="Ravi A."/>
            <person name="Getino M."/>
            <person name="Pursley I."/>
            <person name="Horton D.L."/>
            <person name="Alikhan N.F."/>
            <person name="Baker D."/>
            <person name="Gharbi K."/>
            <person name="Hall N."/>
            <person name="Watson M."/>
            <person name="Adriaenssens E.M."/>
            <person name="Foster-Nyarko E."/>
            <person name="Jarju S."/>
            <person name="Secka A."/>
            <person name="Antonio M."/>
            <person name="Oren A."/>
            <person name="Chaudhuri R.R."/>
            <person name="La Ragione R."/>
            <person name="Hildebrand F."/>
            <person name="Pallen M.J."/>
        </authorList>
    </citation>
    <scope>NUCLEOTIDE SEQUENCE</scope>
    <source>
        <strain evidence="12">G3-8215</strain>
    </source>
</reference>
<evidence type="ECO:0000256" key="2">
    <source>
        <dbReference type="ARBA" id="ARBA00012438"/>
    </source>
</evidence>
<dbReference type="Pfam" id="PF07495">
    <property type="entry name" value="Y_Y_Y"/>
    <property type="match status" value="1"/>
</dbReference>
<keyword evidence="3" id="KW-0597">Phosphoprotein</keyword>
<dbReference type="Gene3D" id="2.60.40.10">
    <property type="entry name" value="Immunoglobulins"/>
    <property type="match status" value="1"/>
</dbReference>
<dbReference type="Gene3D" id="2.130.10.10">
    <property type="entry name" value="YVTN repeat-like/Quinoprotein amine dehydrogenase"/>
    <property type="match status" value="2"/>
</dbReference>
<comment type="catalytic activity">
    <reaction evidence="1">
        <text>ATP + protein L-histidine = ADP + protein N-phospho-L-histidine.</text>
        <dbReference type="EC" id="2.7.13.3"/>
    </reaction>
</comment>
<keyword evidence="8" id="KW-0732">Signal</keyword>